<dbReference type="Proteomes" id="UP000590511">
    <property type="component" value="Unassembled WGS sequence"/>
</dbReference>
<evidence type="ECO:0000313" key="2">
    <source>
        <dbReference type="EMBL" id="GIE38272.1"/>
    </source>
</evidence>
<evidence type="ECO:0000313" key="4">
    <source>
        <dbReference type="Proteomes" id="UP000590511"/>
    </source>
</evidence>
<feature type="region of interest" description="Disordered" evidence="1">
    <location>
        <begin position="27"/>
        <end position="49"/>
    </location>
</feature>
<name>A0A7W7MH20_9ACTN</name>
<dbReference type="AlphaFoldDB" id="A0A7W7MH20"/>
<keyword evidence="2" id="KW-0238">DNA-binding</keyword>
<dbReference type="GO" id="GO:0003677">
    <property type="term" value="F:DNA binding"/>
    <property type="evidence" value="ECO:0007669"/>
    <property type="project" value="UniProtKB-KW"/>
</dbReference>
<evidence type="ECO:0000313" key="5">
    <source>
        <dbReference type="Proteomes" id="UP000631312"/>
    </source>
</evidence>
<gene>
    <name evidence="2" type="ORF">Alo02nite_11700</name>
    <name evidence="3" type="ORF">BJ964_003696</name>
</gene>
<dbReference type="EMBL" id="BOMP01000018">
    <property type="protein sequence ID" value="GIE38272.1"/>
    <property type="molecule type" value="Genomic_DNA"/>
</dbReference>
<evidence type="ECO:0000313" key="3">
    <source>
        <dbReference type="EMBL" id="MBB4749535.1"/>
    </source>
</evidence>
<dbReference type="Proteomes" id="UP000631312">
    <property type="component" value="Unassembled WGS sequence"/>
</dbReference>
<reference evidence="3 4" key="1">
    <citation type="submission" date="2020-08" db="EMBL/GenBank/DDBJ databases">
        <title>Sequencing the genomes of 1000 actinobacteria strains.</title>
        <authorList>
            <person name="Klenk H.-P."/>
        </authorList>
    </citation>
    <scope>NUCLEOTIDE SEQUENCE [LARGE SCALE GENOMIC DNA]</scope>
    <source>
        <strain evidence="3 4">DSM 43150</strain>
    </source>
</reference>
<sequence>MADTDVYAEFRDAVNMTAGELKKWLGTEESKTVGQRSSPGAEPVGHHSGRKIIGILGKKRTELTEADEQHMRRVVGYVHRHTAQRPDGDVADSRWRRSLMNWGHDPLKK</sequence>
<protein>
    <submittedName>
        <fullName evidence="2">DNA-binding protein</fullName>
    </submittedName>
</protein>
<comment type="caution">
    <text evidence="3">The sequence shown here is derived from an EMBL/GenBank/DDBJ whole genome shotgun (WGS) entry which is preliminary data.</text>
</comment>
<proteinExistence type="predicted"/>
<accession>A0A7W7MH20</accession>
<evidence type="ECO:0000256" key="1">
    <source>
        <dbReference type="SAM" id="MobiDB-lite"/>
    </source>
</evidence>
<reference evidence="2 5" key="2">
    <citation type="submission" date="2021-01" db="EMBL/GenBank/DDBJ databases">
        <title>Whole genome shotgun sequence of Actinoplanes lobatus NBRC 12513.</title>
        <authorList>
            <person name="Komaki H."/>
            <person name="Tamura T."/>
        </authorList>
    </citation>
    <scope>NUCLEOTIDE SEQUENCE [LARGE SCALE GENOMIC DNA]</scope>
    <source>
        <strain evidence="2 5">NBRC 12513</strain>
    </source>
</reference>
<dbReference type="PANTHER" id="PTHR40630:SF1">
    <property type="entry name" value="DNA-BINDING PROTEIN"/>
    <property type="match status" value="1"/>
</dbReference>
<keyword evidence="5" id="KW-1185">Reference proteome</keyword>
<dbReference type="RefSeq" id="WP_188121840.1">
    <property type="nucleotide sequence ID" value="NZ_BOMP01000018.1"/>
</dbReference>
<organism evidence="3 4">
    <name type="scientific">Actinoplanes lobatus</name>
    <dbReference type="NCBI Taxonomy" id="113568"/>
    <lineage>
        <taxon>Bacteria</taxon>
        <taxon>Bacillati</taxon>
        <taxon>Actinomycetota</taxon>
        <taxon>Actinomycetes</taxon>
        <taxon>Micromonosporales</taxon>
        <taxon>Micromonosporaceae</taxon>
        <taxon>Actinoplanes</taxon>
    </lineage>
</organism>
<dbReference type="Pfam" id="PF11338">
    <property type="entry name" value="DUF3140"/>
    <property type="match status" value="1"/>
</dbReference>
<dbReference type="InterPro" id="IPR021487">
    <property type="entry name" value="DUF3140"/>
</dbReference>
<dbReference type="PANTHER" id="PTHR40630">
    <property type="entry name" value="POSSIBLE DNA-BINDING PROTEIN"/>
    <property type="match status" value="1"/>
</dbReference>
<dbReference type="EMBL" id="JACHNC010000001">
    <property type="protein sequence ID" value="MBB4749535.1"/>
    <property type="molecule type" value="Genomic_DNA"/>
</dbReference>